<name>A0A0J0XSL8_9TREE</name>
<dbReference type="InterPro" id="IPR029071">
    <property type="entry name" value="Ubiquitin-like_domsf"/>
</dbReference>
<feature type="compositionally biased region" description="Polar residues" evidence="1">
    <location>
        <begin position="463"/>
        <end position="476"/>
    </location>
</feature>
<reference evidence="2 3" key="1">
    <citation type="submission" date="2015-03" db="EMBL/GenBank/DDBJ databases">
        <title>Genomics and transcriptomics of the oil-accumulating basidiomycete yeast T. oleaginosus allow insights into substrate utilization and the diverse evolutionary trajectories of mating systems in fungi.</title>
        <authorList>
            <consortium name="DOE Joint Genome Institute"/>
            <person name="Kourist R."/>
            <person name="Kracht O."/>
            <person name="Bracharz F."/>
            <person name="Lipzen A."/>
            <person name="Nolan M."/>
            <person name="Ohm R."/>
            <person name="Grigoriev I."/>
            <person name="Sun S."/>
            <person name="Heitman J."/>
            <person name="Bruck T."/>
            <person name="Nowrousian M."/>
        </authorList>
    </citation>
    <scope>NUCLEOTIDE SEQUENCE [LARGE SCALE GENOMIC DNA]</scope>
    <source>
        <strain evidence="2 3">IBC0246</strain>
    </source>
</reference>
<feature type="compositionally biased region" description="Basic residues" evidence="1">
    <location>
        <begin position="567"/>
        <end position="577"/>
    </location>
</feature>
<keyword evidence="3" id="KW-1185">Reference proteome</keyword>
<dbReference type="PANTHER" id="PTHR38700">
    <property type="entry name" value="YALI0E22418P"/>
    <property type="match status" value="1"/>
</dbReference>
<feature type="region of interest" description="Disordered" evidence="1">
    <location>
        <begin position="249"/>
        <end position="268"/>
    </location>
</feature>
<feature type="compositionally biased region" description="Low complexity" evidence="1">
    <location>
        <begin position="650"/>
        <end position="674"/>
    </location>
</feature>
<feature type="compositionally biased region" description="Low complexity" evidence="1">
    <location>
        <begin position="54"/>
        <end position="66"/>
    </location>
</feature>
<gene>
    <name evidence="2" type="ORF">CC85DRAFT_283823</name>
</gene>
<feature type="compositionally biased region" description="Basic and acidic residues" evidence="1">
    <location>
        <begin position="1"/>
        <end position="10"/>
    </location>
</feature>
<feature type="compositionally biased region" description="Polar residues" evidence="1">
    <location>
        <begin position="483"/>
        <end position="497"/>
    </location>
</feature>
<accession>A0A0J0XSL8</accession>
<dbReference type="RefSeq" id="XP_018280541.1">
    <property type="nucleotide sequence ID" value="XM_018422516.1"/>
</dbReference>
<feature type="compositionally biased region" description="Basic and acidic residues" evidence="1">
    <location>
        <begin position="578"/>
        <end position="590"/>
    </location>
</feature>
<dbReference type="STRING" id="879819.A0A0J0XSL8"/>
<dbReference type="SUPFAM" id="SSF54236">
    <property type="entry name" value="Ubiquitin-like"/>
    <property type="match status" value="1"/>
</dbReference>
<feature type="region of interest" description="Disordered" evidence="1">
    <location>
        <begin position="1"/>
        <end position="92"/>
    </location>
</feature>
<feature type="compositionally biased region" description="Pro residues" evidence="1">
    <location>
        <begin position="217"/>
        <end position="226"/>
    </location>
</feature>
<dbReference type="AlphaFoldDB" id="A0A0J0XSL8"/>
<protein>
    <recommendedName>
        <fullName evidence="4">PH domain-containing protein</fullName>
    </recommendedName>
</protein>
<dbReference type="Gene3D" id="2.30.29.30">
    <property type="entry name" value="Pleckstrin-homology domain (PH domain)/Phosphotyrosine-binding domain (PTB)"/>
    <property type="match status" value="1"/>
</dbReference>
<sequence length="1026" mass="110534">MREQYRHAEQENLPPVPSLPLEHARDNARTRLASQAAAPASRPMSPAAPPAALSPPLALSPDQSASYLSSPSFNGSGALVRAHSHRSDTGDDSILAQLDEKYPSYRALSPRSNMLGVDDMENDPFASAIDYSQPQRQRRPSRSPLPQEFCVLPSPPPLLEELAGPRHSPSLTNLKQSLVPRLRKSKSMGITRRPSSILSAFRTGGENGRVSRGASPIPSPAMRPSPPDRVPALDELVAVAMRQSPLEPPRPLFYDSFDLGDDGNEKDEPQLLLEPLEPQEWMDAGDQPSTTQVSRSGSPHVHSMPTSQAPDLSIDVTGGAASVSGSSIELITPQVSHPGGCGRFSPSQSSSEALEHSRAFDTDALSTPTAGVQENWGGQCHSRTQSEEALARALAAHSRNENLTRDDRSETCPSTFGTQSWEAAIAAFPTIDDHVNNHPFHIYSGPGERESLASNAAVAPTDSCTHSFASHTPLSRSNDHAESSGNDPAADTNSVMWSSWRDVPHRRASGQSESSRGSSHGRRARTAESTWDDSDSDTSESEDEDVPLGSLHPGAAAAQQQRLADQKKRREARRAQRALREAKKEGELRRAATSATTKSRRQWNGEGVHPDALVGQLERVAIGKAPPIPSRALRPPPSERSDRSNSNTPSLSRSTTVGRSTSGHSARSGASGHRIPSDGDRSAALSRATSINSSATRKRSQSNAGRMPMPSAPTEPTPVRRATAVRCLVTHGTDVRPINLDAYPETTARDVLAGARARGDISDGSWVVFESFAELGLERQVREHELILSGVTKGWDATASNALVIREMPAHNVWSRNIPDTPPMVSGWVQLETKPGKWAKKWLDVRGGQVFLSKNEKGKDEVHINTLFSDVYTVRKSRQAPMPYTFALKRLDAAASFQEPSEYISFLAADDATGWKLHSAIFASRSFAMAQADPGVRARLNPSAHSHSHPHTPPAPAIPMGPSLAKHTGLHRSPTGHTTHGAHSSRPRPRLSAGHGPTGGQPLVDLKAEQLAGFTGHGLLRSNHQL</sequence>
<evidence type="ECO:0000313" key="2">
    <source>
        <dbReference type="EMBL" id="KLT44050.1"/>
    </source>
</evidence>
<feature type="region of interest" description="Disordered" evidence="1">
    <location>
        <begin position="463"/>
        <end position="610"/>
    </location>
</feature>
<proteinExistence type="predicted"/>
<dbReference type="Proteomes" id="UP000053611">
    <property type="component" value="Unassembled WGS sequence"/>
</dbReference>
<evidence type="ECO:0000313" key="3">
    <source>
        <dbReference type="Proteomes" id="UP000053611"/>
    </source>
</evidence>
<dbReference type="GeneID" id="28983119"/>
<feature type="region of interest" description="Disordered" evidence="1">
    <location>
        <begin position="938"/>
        <end position="1003"/>
    </location>
</feature>
<evidence type="ECO:0000256" key="1">
    <source>
        <dbReference type="SAM" id="MobiDB-lite"/>
    </source>
</evidence>
<feature type="compositionally biased region" description="Polar residues" evidence="1">
    <location>
        <begin position="287"/>
        <end position="297"/>
    </location>
</feature>
<feature type="compositionally biased region" description="Low complexity" evidence="1">
    <location>
        <begin position="509"/>
        <end position="518"/>
    </location>
</feature>
<feature type="compositionally biased region" description="Pro residues" evidence="1">
    <location>
        <begin position="626"/>
        <end position="636"/>
    </location>
</feature>
<dbReference type="PANTHER" id="PTHR38700:SF1">
    <property type="entry name" value="PH DOMAIN-CONTAINING PROTEIN"/>
    <property type="match status" value="1"/>
</dbReference>
<evidence type="ECO:0008006" key="4">
    <source>
        <dbReference type="Google" id="ProtNLM"/>
    </source>
</evidence>
<organism evidence="2 3">
    <name type="scientific">Cutaneotrichosporon oleaginosum</name>
    <dbReference type="NCBI Taxonomy" id="879819"/>
    <lineage>
        <taxon>Eukaryota</taxon>
        <taxon>Fungi</taxon>
        <taxon>Dikarya</taxon>
        <taxon>Basidiomycota</taxon>
        <taxon>Agaricomycotina</taxon>
        <taxon>Tremellomycetes</taxon>
        <taxon>Trichosporonales</taxon>
        <taxon>Trichosporonaceae</taxon>
        <taxon>Cutaneotrichosporon</taxon>
    </lineage>
</organism>
<feature type="compositionally biased region" description="Low complexity" evidence="1">
    <location>
        <begin position="32"/>
        <end position="45"/>
    </location>
</feature>
<feature type="region of interest" description="Disordered" evidence="1">
    <location>
        <begin position="200"/>
        <end position="226"/>
    </location>
</feature>
<feature type="region of interest" description="Disordered" evidence="1">
    <location>
        <begin position="623"/>
        <end position="720"/>
    </location>
</feature>
<feature type="compositionally biased region" description="Acidic residues" evidence="1">
    <location>
        <begin position="530"/>
        <end position="546"/>
    </location>
</feature>
<dbReference type="OrthoDB" id="43122at2759"/>
<dbReference type="EMBL" id="KQ087189">
    <property type="protein sequence ID" value="KLT44050.1"/>
    <property type="molecule type" value="Genomic_DNA"/>
</dbReference>
<feature type="region of interest" description="Disordered" evidence="1">
    <location>
        <begin position="281"/>
        <end position="320"/>
    </location>
</feature>
<feature type="region of interest" description="Disordered" evidence="1">
    <location>
        <begin position="336"/>
        <end position="358"/>
    </location>
</feature>
<dbReference type="InterPro" id="IPR011993">
    <property type="entry name" value="PH-like_dom_sf"/>
</dbReference>